<evidence type="ECO:0000313" key="3">
    <source>
        <dbReference type="Proteomes" id="UP000253664"/>
    </source>
</evidence>
<comment type="caution">
    <text evidence="2">The sequence shown here is derived from an EMBL/GenBank/DDBJ whole genome shotgun (WGS) entry which is preliminary data.</text>
</comment>
<protein>
    <recommendedName>
        <fullName evidence="4">Ammonium transporter AmtB-like domain-containing protein</fullName>
    </recommendedName>
</protein>
<evidence type="ECO:0008006" key="4">
    <source>
        <dbReference type="Google" id="ProtNLM"/>
    </source>
</evidence>
<accession>A0A367LC16</accession>
<feature type="chain" id="PRO_5017016728" description="Ammonium transporter AmtB-like domain-containing protein" evidence="1">
    <location>
        <begin position="49"/>
        <end position="90"/>
    </location>
</feature>
<sequence>TGDWRMGLSRHDEGLQGCDVSRGPPPHQRAFPALFHLILLWTTITLFATDTDVVCTNNHVEATMASTLVGSLAAGLLLPESHNRLCARRA</sequence>
<reference evidence="2 3" key="1">
    <citation type="journal article" date="2015" name="BMC Genomics">
        <title>Insights from the genome of Ophiocordyceps polyrhachis-furcata to pathogenicity and host specificity in insect fungi.</title>
        <authorList>
            <person name="Wichadakul D."/>
            <person name="Kobmoo N."/>
            <person name="Ingsriswang S."/>
            <person name="Tangphatsornruang S."/>
            <person name="Chantasingh D."/>
            <person name="Luangsa-ard J.J."/>
            <person name="Eurwilaichitr L."/>
        </authorList>
    </citation>
    <scope>NUCLEOTIDE SEQUENCE [LARGE SCALE GENOMIC DNA]</scope>
    <source>
        <strain evidence="2 3">BCC 54312</strain>
    </source>
</reference>
<name>A0A367LC16_9HYPO</name>
<feature type="non-terminal residue" evidence="2">
    <location>
        <position position="1"/>
    </location>
</feature>
<evidence type="ECO:0000313" key="2">
    <source>
        <dbReference type="EMBL" id="RCI11973.1"/>
    </source>
</evidence>
<feature type="signal peptide" evidence="1">
    <location>
        <begin position="1"/>
        <end position="48"/>
    </location>
</feature>
<organism evidence="2 3">
    <name type="scientific">Ophiocordyceps polyrhachis-furcata BCC 54312</name>
    <dbReference type="NCBI Taxonomy" id="1330021"/>
    <lineage>
        <taxon>Eukaryota</taxon>
        <taxon>Fungi</taxon>
        <taxon>Dikarya</taxon>
        <taxon>Ascomycota</taxon>
        <taxon>Pezizomycotina</taxon>
        <taxon>Sordariomycetes</taxon>
        <taxon>Hypocreomycetidae</taxon>
        <taxon>Hypocreales</taxon>
        <taxon>Ophiocordycipitaceae</taxon>
        <taxon>Ophiocordyceps</taxon>
    </lineage>
</organism>
<dbReference type="Proteomes" id="UP000253664">
    <property type="component" value="Unassembled WGS sequence"/>
</dbReference>
<keyword evidence="3" id="KW-1185">Reference proteome</keyword>
<dbReference type="AlphaFoldDB" id="A0A367LC16"/>
<gene>
    <name evidence="2" type="ORF">L249_4613</name>
</gene>
<dbReference type="EMBL" id="LKCN02000008">
    <property type="protein sequence ID" value="RCI11973.1"/>
    <property type="molecule type" value="Genomic_DNA"/>
</dbReference>
<proteinExistence type="predicted"/>
<evidence type="ECO:0000256" key="1">
    <source>
        <dbReference type="SAM" id="SignalP"/>
    </source>
</evidence>
<keyword evidence="1" id="KW-0732">Signal</keyword>